<dbReference type="PANTHER" id="PTHR12266:SF36">
    <property type="entry name" value="OS10G0436900 PROTEIN"/>
    <property type="match status" value="1"/>
</dbReference>
<evidence type="ECO:0000256" key="3">
    <source>
        <dbReference type="ARBA" id="ARBA00022449"/>
    </source>
</evidence>
<keyword evidence="8" id="KW-0739">Sodium transport</keyword>
<feature type="domain" description="Sodium/calcium exchanger membrane region" evidence="12">
    <location>
        <begin position="432"/>
        <end position="585"/>
    </location>
</feature>
<feature type="transmembrane region" description="Helical" evidence="11">
    <location>
        <begin position="12"/>
        <end position="35"/>
    </location>
</feature>
<feature type="transmembrane region" description="Helical" evidence="11">
    <location>
        <begin position="139"/>
        <end position="159"/>
    </location>
</feature>
<feature type="transmembrane region" description="Helical" evidence="11">
    <location>
        <begin position="397"/>
        <end position="416"/>
    </location>
</feature>
<feature type="domain" description="Sodium/calcium exchanger membrane region" evidence="12">
    <location>
        <begin position="112"/>
        <end position="255"/>
    </location>
</feature>
<evidence type="ECO:0000256" key="10">
    <source>
        <dbReference type="SAM" id="MobiDB-lite"/>
    </source>
</evidence>
<feature type="transmembrane region" description="Helical" evidence="11">
    <location>
        <begin position="238"/>
        <end position="254"/>
    </location>
</feature>
<keyword evidence="2" id="KW-0813">Transport</keyword>
<keyword evidence="6" id="KW-0915">Sodium</keyword>
<feature type="transmembrane region" description="Helical" evidence="11">
    <location>
        <begin position="570"/>
        <end position="592"/>
    </location>
</feature>
<evidence type="ECO:0000256" key="6">
    <source>
        <dbReference type="ARBA" id="ARBA00023053"/>
    </source>
</evidence>
<dbReference type="GO" id="GO:0008324">
    <property type="term" value="F:monoatomic cation transmembrane transporter activity"/>
    <property type="evidence" value="ECO:0007669"/>
    <property type="project" value="TreeGrafter"/>
</dbReference>
<evidence type="ECO:0000313" key="13">
    <source>
        <dbReference type="EMBL" id="JAT56736.1"/>
    </source>
</evidence>
<feature type="transmembrane region" description="Helical" evidence="11">
    <location>
        <begin position="540"/>
        <end position="558"/>
    </location>
</feature>
<evidence type="ECO:0000256" key="8">
    <source>
        <dbReference type="ARBA" id="ARBA00023201"/>
    </source>
</evidence>
<evidence type="ECO:0000256" key="4">
    <source>
        <dbReference type="ARBA" id="ARBA00022692"/>
    </source>
</evidence>
<feature type="transmembrane region" description="Helical" evidence="11">
    <location>
        <begin position="179"/>
        <end position="201"/>
    </location>
</feature>
<sequence length="616" mass="66699">MATLFFTCTGKLSHLFLNLSFLFLLSLCVATHLHISYPGAPHQSPGPPRSPHSSLRDSGESCSSLHRFEEYKERCAYVSSEAQCKPEGYINYLQLFYCTYGRYPILGYIVLILWLVLLFYLLGNTAANYFCSSLEGLSGVLNLPPTIAGVTLLSLGNGAPDVFSSLVSFMGTSTGDVGLNSILGGAFFVSSVVTGVISICVGSSKISVDKPSFIRDVCFLLIAISALTLIIAIGKINIWGAVAFTSLYFVYVFLSSTAHYCQKKEGELCVSGTGPLLPVNSTSFCEETEKNGTLETSLLVPTETNDSVSTMREDLQNDGQELKMSYCGFSPPAAHYFRMIVNFLELPLYVMRRLTIPDALEERWSKPCAVISVSFAPLLLAALWNSQRGDMRSKSSLVAYLIGVLIGIVFGITALLTTENSSPPKRFLLPWLAGGFLMTVVWTYVTAEELVSLLVSLGVILGISPSILGITLLAWGNSIGDLIANVLMARNSGPEGAQVAISGCYAGPIFNTLIGLGVSLGFCSWSVYPYSYVIPNDPSLYQTIGFLTGGLLWAIVILPGRGMRLDRVLGVGLLAIYASFLSVRIAQSLGLVQLHGFRFFPSAFSFKATRRIQSTL</sequence>
<keyword evidence="8" id="KW-0406">Ion transport</keyword>
<dbReference type="InterPro" id="IPR044880">
    <property type="entry name" value="NCX_ion-bd_dom_sf"/>
</dbReference>
<evidence type="ECO:0000259" key="12">
    <source>
        <dbReference type="Pfam" id="PF01699"/>
    </source>
</evidence>
<comment type="subcellular location">
    <subcellularLocation>
        <location evidence="1">Membrane</location>
        <topology evidence="1">Multi-pass membrane protein</topology>
    </subcellularLocation>
</comment>
<name>A0A1D1YQ23_9ARAE</name>
<dbReference type="AlphaFoldDB" id="A0A1D1YQ23"/>
<feature type="region of interest" description="Disordered" evidence="10">
    <location>
        <begin position="40"/>
        <end position="60"/>
    </location>
</feature>
<feature type="transmembrane region" description="Helical" evidence="11">
    <location>
        <begin position="451"/>
        <end position="475"/>
    </location>
</feature>
<protein>
    <submittedName>
        <fullName evidence="13">Cation/calcium exchanger 1</fullName>
    </submittedName>
</protein>
<evidence type="ECO:0000256" key="2">
    <source>
        <dbReference type="ARBA" id="ARBA00022448"/>
    </source>
</evidence>
<reference evidence="13" key="1">
    <citation type="submission" date="2015-07" db="EMBL/GenBank/DDBJ databases">
        <title>Transcriptome Assembly of Anthurium amnicola.</title>
        <authorList>
            <person name="Suzuki J."/>
        </authorList>
    </citation>
    <scope>NUCLEOTIDE SEQUENCE</scope>
</reference>
<feature type="transmembrane region" description="Helical" evidence="11">
    <location>
        <begin position="428"/>
        <end position="445"/>
    </location>
</feature>
<keyword evidence="3" id="KW-0050">Antiport</keyword>
<evidence type="ECO:0000256" key="7">
    <source>
        <dbReference type="ARBA" id="ARBA00023136"/>
    </source>
</evidence>
<evidence type="ECO:0000256" key="5">
    <source>
        <dbReference type="ARBA" id="ARBA00022989"/>
    </source>
</evidence>
<dbReference type="GO" id="GO:0006814">
    <property type="term" value="P:sodium ion transport"/>
    <property type="evidence" value="ECO:0007669"/>
    <property type="project" value="UniProtKB-KW"/>
</dbReference>
<dbReference type="GO" id="GO:0015297">
    <property type="term" value="F:antiporter activity"/>
    <property type="evidence" value="ECO:0007669"/>
    <property type="project" value="UniProtKB-KW"/>
</dbReference>
<dbReference type="PANTHER" id="PTHR12266">
    <property type="entry name" value="NA+/CA2+ K+ INDEPENDENT EXCHANGER"/>
    <property type="match status" value="1"/>
</dbReference>
<keyword evidence="7 11" id="KW-0472">Membrane</keyword>
<dbReference type="InterPro" id="IPR004837">
    <property type="entry name" value="NaCa_Exmemb"/>
</dbReference>
<keyword evidence="5 11" id="KW-1133">Transmembrane helix</keyword>
<proteinExistence type="inferred from homology"/>
<feature type="transmembrane region" description="Helical" evidence="11">
    <location>
        <begin position="105"/>
        <end position="127"/>
    </location>
</feature>
<accession>A0A1D1YQ23</accession>
<comment type="similarity">
    <text evidence="9">Belongs to the Ca(2+):cation antiporter (CaCA) (TC 2.A.19) family. Cation/calcium exchanger (CCX) subfamily.</text>
</comment>
<evidence type="ECO:0000256" key="11">
    <source>
        <dbReference type="SAM" id="Phobius"/>
    </source>
</evidence>
<dbReference type="Gene3D" id="1.20.1420.30">
    <property type="entry name" value="NCX, central ion-binding region"/>
    <property type="match status" value="2"/>
</dbReference>
<dbReference type="InterPro" id="IPR051359">
    <property type="entry name" value="CaCA_antiporter"/>
</dbReference>
<gene>
    <name evidence="13" type="primary">CCX1_3</name>
    <name evidence="13" type="ORF">g.23311</name>
</gene>
<organism evidence="13">
    <name type="scientific">Anthurium amnicola</name>
    <dbReference type="NCBI Taxonomy" id="1678845"/>
    <lineage>
        <taxon>Eukaryota</taxon>
        <taxon>Viridiplantae</taxon>
        <taxon>Streptophyta</taxon>
        <taxon>Embryophyta</taxon>
        <taxon>Tracheophyta</taxon>
        <taxon>Spermatophyta</taxon>
        <taxon>Magnoliopsida</taxon>
        <taxon>Liliopsida</taxon>
        <taxon>Araceae</taxon>
        <taxon>Pothoideae</taxon>
        <taxon>Potheae</taxon>
        <taxon>Anthurium</taxon>
    </lineage>
</organism>
<keyword evidence="4 11" id="KW-0812">Transmembrane</keyword>
<feature type="transmembrane region" description="Helical" evidence="11">
    <location>
        <begin position="213"/>
        <end position="232"/>
    </location>
</feature>
<evidence type="ECO:0000256" key="9">
    <source>
        <dbReference type="ARBA" id="ARBA00038187"/>
    </source>
</evidence>
<dbReference type="Pfam" id="PF01699">
    <property type="entry name" value="Na_Ca_ex"/>
    <property type="match status" value="2"/>
</dbReference>
<dbReference type="GO" id="GO:0016020">
    <property type="term" value="C:membrane"/>
    <property type="evidence" value="ECO:0007669"/>
    <property type="project" value="UniProtKB-SubCell"/>
</dbReference>
<dbReference type="EMBL" id="GDJX01011200">
    <property type="protein sequence ID" value="JAT56736.1"/>
    <property type="molecule type" value="Transcribed_RNA"/>
</dbReference>
<evidence type="ECO:0000256" key="1">
    <source>
        <dbReference type="ARBA" id="ARBA00004141"/>
    </source>
</evidence>